<dbReference type="RefSeq" id="WP_083106659.1">
    <property type="nucleotide sequence ID" value="NZ_CP020569.1"/>
</dbReference>
<accession>A0A1V0TV23</accession>
<gene>
    <name evidence="1" type="ORF">B1H19_22855</name>
</gene>
<dbReference type="STRING" id="553510.B1H19_22855"/>
<name>A0A1V0TV23_9ACTN</name>
<dbReference type="KEGG" id="sgv:B1H19_22855"/>
<keyword evidence="2" id="KW-1185">Reference proteome</keyword>
<proteinExistence type="predicted"/>
<dbReference type="EMBL" id="CP020569">
    <property type="protein sequence ID" value="ARF56628.1"/>
    <property type="molecule type" value="Genomic_DNA"/>
</dbReference>
<protein>
    <submittedName>
        <fullName evidence="1">Uncharacterized protein</fullName>
    </submittedName>
</protein>
<dbReference type="OrthoDB" id="3539102at2"/>
<reference evidence="1 2" key="1">
    <citation type="submission" date="2017-04" db="EMBL/GenBank/DDBJ databases">
        <title>Complete Genome Sequence of Streptomyces gilvosporeus F607, a Capable Producer of Natamycin.</title>
        <authorList>
            <person name="Zong G."/>
            <person name="Zhong C."/>
            <person name="Fu J."/>
            <person name="Qin R."/>
            <person name="Cao G."/>
        </authorList>
    </citation>
    <scope>NUCLEOTIDE SEQUENCE [LARGE SCALE GENOMIC DNA]</scope>
    <source>
        <strain evidence="1 2">F607</strain>
    </source>
</reference>
<dbReference type="AlphaFoldDB" id="A0A1V0TV23"/>
<dbReference type="Proteomes" id="UP000192726">
    <property type="component" value="Chromosome"/>
</dbReference>
<evidence type="ECO:0000313" key="1">
    <source>
        <dbReference type="EMBL" id="ARF56628.1"/>
    </source>
</evidence>
<evidence type="ECO:0000313" key="2">
    <source>
        <dbReference type="Proteomes" id="UP000192726"/>
    </source>
</evidence>
<organism evidence="1 2">
    <name type="scientific">Streptomyces gilvosporeus</name>
    <dbReference type="NCBI Taxonomy" id="553510"/>
    <lineage>
        <taxon>Bacteria</taxon>
        <taxon>Bacillati</taxon>
        <taxon>Actinomycetota</taxon>
        <taxon>Actinomycetes</taxon>
        <taxon>Kitasatosporales</taxon>
        <taxon>Streptomycetaceae</taxon>
        <taxon>Streptomyces</taxon>
    </lineage>
</organism>
<sequence length="83" mass="9504">MSPIAAAIPCLIVITLCYVSLCAVSPFGTCRKCRGLGFQTKTDRKGRLKRGKDCRRCRTTGKRIRLGRWLFNRTQRIYRDGTH</sequence>